<organism evidence="1 2">
    <name type="scientific">Paramuricea clavata</name>
    <name type="common">Red gorgonian</name>
    <name type="synonym">Violescent sea-whip</name>
    <dbReference type="NCBI Taxonomy" id="317549"/>
    <lineage>
        <taxon>Eukaryota</taxon>
        <taxon>Metazoa</taxon>
        <taxon>Cnidaria</taxon>
        <taxon>Anthozoa</taxon>
        <taxon>Octocorallia</taxon>
        <taxon>Malacalcyonacea</taxon>
        <taxon>Plexauridae</taxon>
        <taxon>Paramuricea</taxon>
    </lineage>
</organism>
<gene>
    <name evidence="1" type="ORF">PACLA_8A041333</name>
</gene>
<dbReference type="OrthoDB" id="5988190at2759"/>
<keyword evidence="1" id="KW-0547">Nucleotide-binding</keyword>
<keyword evidence="2" id="KW-1185">Reference proteome</keyword>
<comment type="caution">
    <text evidence="1">The sequence shown here is derived from an EMBL/GenBank/DDBJ whole genome shotgun (WGS) entry which is preliminary data.</text>
</comment>
<evidence type="ECO:0000313" key="1">
    <source>
        <dbReference type="EMBL" id="CAB3999880.1"/>
    </source>
</evidence>
<keyword evidence="1" id="KW-0347">Helicase</keyword>
<keyword evidence="1" id="KW-0378">Hydrolase</keyword>
<evidence type="ECO:0000313" key="2">
    <source>
        <dbReference type="Proteomes" id="UP001152795"/>
    </source>
</evidence>
<protein>
    <submittedName>
        <fullName evidence="1">ATP-dependent DNA helicase PIF1</fullName>
    </submittedName>
</protein>
<name>A0A6S7HA93_PARCT</name>
<dbReference type="AlphaFoldDB" id="A0A6S7HA93"/>
<proteinExistence type="predicted"/>
<keyword evidence="1" id="KW-0067">ATP-binding</keyword>
<dbReference type="Proteomes" id="UP001152795">
    <property type="component" value="Unassembled WGS sequence"/>
</dbReference>
<reference evidence="1" key="1">
    <citation type="submission" date="2020-04" db="EMBL/GenBank/DDBJ databases">
        <authorList>
            <person name="Alioto T."/>
            <person name="Alioto T."/>
            <person name="Gomez Garrido J."/>
        </authorList>
    </citation>
    <scope>NUCLEOTIDE SEQUENCE</scope>
    <source>
        <strain evidence="1">A484AB</strain>
    </source>
</reference>
<sequence length="245" mass="28679">MCVAEISTSVPFNEEEESHALKVSDMGPDGRGKIRYLGGWATHKLLEKSRRYVVENRYSTSREVLDKVVKEMKKITLLEDNVVVSSQFMQETSEVPETLQVTESRQYRERGLLNISDSAYEFFLLLQQHRNDHINFNRLAQLGSDLIDDSVASVTRNEVVQNMFLNLFWLDNAEERVLVLELYHDIVLQYLRMGVGQFLRDFRKDYKLKKSLAHRKAVLQKKEKANVKKMKVHMPQIEQDKSRNK</sequence>
<dbReference type="EMBL" id="CACRXK020003694">
    <property type="protein sequence ID" value="CAB3999880.1"/>
    <property type="molecule type" value="Genomic_DNA"/>
</dbReference>
<accession>A0A6S7HA93</accession>
<dbReference type="GO" id="GO:0004386">
    <property type="term" value="F:helicase activity"/>
    <property type="evidence" value="ECO:0007669"/>
    <property type="project" value="UniProtKB-KW"/>
</dbReference>